<feature type="domain" description="ABC transmembrane type-1" evidence="9">
    <location>
        <begin position="37"/>
        <end position="243"/>
    </location>
</feature>
<proteinExistence type="inferred from homology"/>
<keyword evidence="4" id="KW-0997">Cell inner membrane</keyword>
<dbReference type="CDD" id="cd06261">
    <property type="entry name" value="TM_PBP2"/>
    <property type="match status" value="2"/>
</dbReference>
<keyword evidence="5 8" id="KW-0812">Transmembrane</keyword>
<sequence length="535" mass="58362">MLYPIYFLIEKSFLVDGSFSFYFVVHAFIDKENVELLLRSINLALLSTLFSTLISFPLSFLSGAFSFRAKGFLQLLVLFPLILPPFVGAVGLKQMLARFGPVNLILLKLGILDSPIDFLGEGGYIAVAITQALHLFPIMYLNLSAALASRDPALEEAARCVGAPFSKILSRIILPMLLPGFFAGASIVFIWSFTDIGTPLVFRVERLLPVVIFNLRDQIHDNPAGYALALVTLVVSIVIFIFGKLISSSKISSSAKGSARNTLRPLRAKEAFIVGFPVLSCLALALLPHIGVLLLSFSDKWFMSILPQSYTLSSYALVFSHSITLTSMRNSLFLSFSSTILDIFLGIAIAWLVQRTLIKGRKALDVLCMLPLAVPGVILAFSYLGAFSGTILNPRVNPFPLLIIGYALRRLPFMLRAVSAGLEQANKSLEEAAFSVGASKWQCFRSITLPLLFPHIAAGAILSFAFAMLEVSESLLLAMEERYFPVSKAMYVLIGRPDGLQLASALGILGMLLIAASLYIAAKALGKDIAEVFRL</sequence>
<evidence type="ECO:0000256" key="1">
    <source>
        <dbReference type="ARBA" id="ARBA00004429"/>
    </source>
</evidence>
<keyword evidence="2 8" id="KW-0813">Transport</keyword>
<evidence type="ECO:0000256" key="6">
    <source>
        <dbReference type="ARBA" id="ARBA00022989"/>
    </source>
</evidence>
<feature type="transmembrane region" description="Helical" evidence="8">
    <location>
        <begin position="41"/>
        <end position="65"/>
    </location>
</feature>
<organism evidence="10 11">
    <name type="scientific">SAR324 cluster bacterium</name>
    <dbReference type="NCBI Taxonomy" id="2024889"/>
    <lineage>
        <taxon>Bacteria</taxon>
        <taxon>Deltaproteobacteria</taxon>
        <taxon>SAR324 cluster</taxon>
    </lineage>
</organism>
<evidence type="ECO:0000256" key="8">
    <source>
        <dbReference type="RuleBase" id="RU363032"/>
    </source>
</evidence>
<feature type="transmembrane region" description="Helical" evidence="8">
    <location>
        <begin position="71"/>
        <end position="92"/>
    </location>
</feature>
<keyword evidence="3" id="KW-1003">Cell membrane</keyword>
<dbReference type="GO" id="GO:0055085">
    <property type="term" value="P:transmembrane transport"/>
    <property type="evidence" value="ECO:0007669"/>
    <property type="project" value="InterPro"/>
</dbReference>
<keyword evidence="7 8" id="KW-0472">Membrane</keyword>
<feature type="transmembrane region" description="Helical" evidence="8">
    <location>
        <begin position="301"/>
        <end position="320"/>
    </location>
</feature>
<dbReference type="PROSITE" id="PS50928">
    <property type="entry name" value="ABC_TM1"/>
    <property type="match status" value="2"/>
</dbReference>
<feature type="transmembrane region" description="Helical" evidence="8">
    <location>
        <begin position="449"/>
        <end position="469"/>
    </location>
</feature>
<dbReference type="AlphaFoldDB" id="A0A7X9IJD2"/>
<feature type="transmembrane region" description="Helical" evidence="8">
    <location>
        <begin position="224"/>
        <end position="246"/>
    </location>
</feature>
<feature type="domain" description="ABC transmembrane type-1" evidence="9">
    <location>
        <begin position="328"/>
        <end position="521"/>
    </location>
</feature>
<dbReference type="Pfam" id="PF00528">
    <property type="entry name" value="BPD_transp_1"/>
    <property type="match status" value="2"/>
</dbReference>
<accession>A0A7X9IJD2</accession>
<dbReference type="PANTHER" id="PTHR43357:SF4">
    <property type="entry name" value="INNER MEMBRANE ABC TRANSPORTER PERMEASE PROTEIN YDCV"/>
    <property type="match status" value="1"/>
</dbReference>
<dbReference type="InterPro" id="IPR035906">
    <property type="entry name" value="MetI-like_sf"/>
</dbReference>
<dbReference type="PANTHER" id="PTHR43357">
    <property type="entry name" value="INNER MEMBRANE ABC TRANSPORTER PERMEASE PROTEIN YDCV"/>
    <property type="match status" value="1"/>
</dbReference>
<feature type="transmembrane region" description="Helical" evidence="8">
    <location>
        <begin position="372"/>
        <end position="392"/>
    </location>
</feature>
<name>A0A7X9IJD2_9DELT</name>
<dbReference type="EMBL" id="JAAZON010000099">
    <property type="protein sequence ID" value="NMC62007.1"/>
    <property type="molecule type" value="Genomic_DNA"/>
</dbReference>
<reference evidence="10 11" key="1">
    <citation type="journal article" date="2020" name="Biotechnol. Biofuels">
        <title>New insights from the biogas microbiome by comprehensive genome-resolved metagenomics of nearly 1600 species originating from multiple anaerobic digesters.</title>
        <authorList>
            <person name="Campanaro S."/>
            <person name="Treu L."/>
            <person name="Rodriguez-R L.M."/>
            <person name="Kovalovszki A."/>
            <person name="Ziels R.M."/>
            <person name="Maus I."/>
            <person name="Zhu X."/>
            <person name="Kougias P.G."/>
            <person name="Basile A."/>
            <person name="Luo G."/>
            <person name="Schluter A."/>
            <person name="Konstantinidis K.T."/>
            <person name="Angelidaki I."/>
        </authorList>
    </citation>
    <scope>NUCLEOTIDE SEQUENCE [LARGE SCALE GENOMIC DNA]</scope>
    <source>
        <strain evidence="10">AS27yjCOA_65</strain>
    </source>
</reference>
<evidence type="ECO:0000256" key="4">
    <source>
        <dbReference type="ARBA" id="ARBA00022519"/>
    </source>
</evidence>
<evidence type="ECO:0000256" key="2">
    <source>
        <dbReference type="ARBA" id="ARBA00022448"/>
    </source>
</evidence>
<evidence type="ECO:0000313" key="10">
    <source>
        <dbReference type="EMBL" id="NMC62007.1"/>
    </source>
</evidence>
<evidence type="ECO:0000256" key="3">
    <source>
        <dbReference type="ARBA" id="ARBA00022475"/>
    </source>
</evidence>
<comment type="similarity">
    <text evidence="8">Belongs to the binding-protein-dependent transport system permease family.</text>
</comment>
<dbReference type="InterPro" id="IPR000515">
    <property type="entry name" value="MetI-like"/>
</dbReference>
<feature type="transmembrane region" description="Helical" evidence="8">
    <location>
        <begin position="500"/>
        <end position="521"/>
    </location>
</feature>
<gene>
    <name evidence="10" type="ORF">GYA55_02440</name>
</gene>
<evidence type="ECO:0000256" key="5">
    <source>
        <dbReference type="ARBA" id="ARBA00022692"/>
    </source>
</evidence>
<comment type="subcellular location">
    <subcellularLocation>
        <location evidence="1">Cell inner membrane</location>
        <topology evidence="1">Multi-pass membrane protein</topology>
    </subcellularLocation>
    <subcellularLocation>
        <location evidence="8">Cell membrane</location>
        <topology evidence="8">Multi-pass membrane protein</topology>
    </subcellularLocation>
</comment>
<feature type="transmembrane region" description="Helical" evidence="8">
    <location>
        <begin position="271"/>
        <end position="295"/>
    </location>
</feature>
<dbReference type="SUPFAM" id="SSF161098">
    <property type="entry name" value="MetI-like"/>
    <property type="match status" value="2"/>
</dbReference>
<dbReference type="Proteomes" id="UP000524246">
    <property type="component" value="Unassembled WGS sequence"/>
</dbReference>
<feature type="transmembrane region" description="Helical" evidence="8">
    <location>
        <begin position="332"/>
        <end position="352"/>
    </location>
</feature>
<evidence type="ECO:0000313" key="11">
    <source>
        <dbReference type="Proteomes" id="UP000524246"/>
    </source>
</evidence>
<keyword evidence="6 8" id="KW-1133">Transmembrane helix</keyword>
<comment type="caution">
    <text evidence="10">The sequence shown here is derived from an EMBL/GenBank/DDBJ whole genome shotgun (WGS) entry which is preliminary data.</text>
</comment>
<feature type="transmembrane region" description="Helical" evidence="8">
    <location>
        <begin position="12"/>
        <end position="29"/>
    </location>
</feature>
<protein>
    <submittedName>
        <fullName evidence="10">Iron ABC transporter permease</fullName>
    </submittedName>
</protein>
<evidence type="ECO:0000256" key="7">
    <source>
        <dbReference type="ARBA" id="ARBA00023136"/>
    </source>
</evidence>
<feature type="transmembrane region" description="Helical" evidence="8">
    <location>
        <begin position="172"/>
        <end position="193"/>
    </location>
</feature>
<dbReference type="GO" id="GO:0005886">
    <property type="term" value="C:plasma membrane"/>
    <property type="evidence" value="ECO:0007669"/>
    <property type="project" value="UniProtKB-SubCell"/>
</dbReference>
<evidence type="ECO:0000259" key="9">
    <source>
        <dbReference type="PROSITE" id="PS50928"/>
    </source>
</evidence>
<dbReference type="Gene3D" id="1.10.3720.10">
    <property type="entry name" value="MetI-like"/>
    <property type="match status" value="2"/>
</dbReference>